<proteinExistence type="predicted"/>
<dbReference type="Proteomes" id="UP000887578">
    <property type="component" value="Unplaced"/>
</dbReference>
<accession>A0A914PY50</accession>
<dbReference type="Gene3D" id="1.10.620.20">
    <property type="entry name" value="Ribonucleotide Reductase, subunit A"/>
    <property type="match status" value="1"/>
</dbReference>
<dbReference type="PANTHER" id="PTHR23409">
    <property type="entry name" value="RIBONUCLEOSIDE-DIPHOSPHATE REDUCTASE SMALL CHAIN"/>
    <property type="match status" value="1"/>
</dbReference>
<dbReference type="InterPro" id="IPR012348">
    <property type="entry name" value="RNR-like"/>
</dbReference>
<dbReference type="InterPro" id="IPR009078">
    <property type="entry name" value="Ferritin-like_SF"/>
</dbReference>
<dbReference type="GO" id="GO:0005829">
    <property type="term" value="C:cytosol"/>
    <property type="evidence" value="ECO:0007669"/>
    <property type="project" value="TreeGrafter"/>
</dbReference>
<dbReference type="GO" id="GO:0009263">
    <property type="term" value="P:deoxyribonucleotide biosynthetic process"/>
    <property type="evidence" value="ECO:0007669"/>
    <property type="project" value="InterPro"/>
</dbReference>
<sequence>MKLNESFSLDLLAAIFWLKKRGLIPGLAHSNELILCDEGLYRDFACLLYKHLSNKPTVERIHEIIRDAVKIEQEHFTDALLVKMIGMNCELMSQYIEYVADHLLAELELDKIYKRENPFDFMENLSIQGKTNFFEKKAAEY</sequence>
<dbReference type="WBParaSite" id="PDA_v2.g19778.t1">
    <property type="protein sequence ID" value="PDA_v2.g19778.t1"/>
    <property type="gene ID" value="PDA_v2.g19778"/>
</dbReference>
<dbReference type="GO" id="GO:0004748">
    <property type="term" value="F:ribonucleoside-diphosphate reductase activity, thioredoxin disulfide as acceptor"/>
    <property type="evidence" value="ECO:0007669"/>
    <property type="project" value="TreeGrafter"/>
</dbReference>
<name>A0A914PY50_9BILA</name>
<protein>
    <submittedName>
        <fullName evidence="2">Uncharacterized protein</fullName>
    </submittedName>
</protein>
<dbReference type="SUPFAM" id="SSF47240">
    <property type="entry name" value="Ferritin-like"/>
    <property type="match status" value="1"/>
</dbReference>
<dbReference type="AlphaFoldDB" id="A0A914PY50"/>
<reference evidence="2" key="1">
    <citation type="submission" date="2022-11" db="UniProtKB">
        <authorList>
            <consortium name="WormBaseParasite"/>
        </authorList>
    </citation>
    <scope>IDENTIFICATION</scope>
</reference>
<organism evidence="1 2">
    <name type="scientific">Panagrolaimus davidi</name>
    <dbReference type="NCBI Taxonomy" id="227884"/>
    <lineage>
        <taxon>Eukaryota</taxon>
        <taxon>Metazoa</taxon>
        <taxon>Ecdysozoa</taxon>
        <taxon>Nematoda</taxon>
        <taxon>Chromadorea</taxon>
        <taxon>Rhabditida</taxon>
        <taxon>Tylenchina</taxon>
        <taxon>Panagrolaimomorpha</taxon>
        <taxon>Panagrolaimoidea</taxon>
        <taxon>Panagrolaimidae</taxon>
        <taxon>Panagrolaimus</taxon>
    </lineage>
</organism>
<evidence type="ECO:0000313" key="1">
    <source>
        <dbReference type="Proteomes" id="UP000887578"/>
    </source>
</evidence>
<keyword evidence="1" id="KW-1185">Reference proteome</keyword>
<evidence type="ECO:0000313" key="2">
    <source>
        <dbReference type="WBParaSite" id="PDA_v2.g19778.t1"/>
    </source>
</evidence>
<dbReference type="Pfam" id="PF00268">
    <property type="entry name" value="Ribonuc_red_sm"/>
    <property type="match status" value="1"/>
</dbReference>
<dbReference type="PANTHER" id="PTHR23409:SF18">
    <property type="entry name" value="RIBONUCLEOSIDE-DIPHOSPHATE REDUCTASE SUBUNIT M2"/>
    <property type="match status" value="1"/>
</dbReference>
<dbReference type="InterPro" id="IPR000358">
    <property type="entry name" value="RNR_small_fam"/>
</dbReference>